<gene>
    <name evidence="1" type="ORF">CLO192961_LOCUS174760</name>
</gene>
<dbReference type="PANTHER" id="PTHR34987:SF6">
    <property type="entry name" value="ALPHA-L-RHAMNOSIDASE SIX-HAIRPIN GLYCOSIDASE DOMAIN-CONTAINING PROTEIN"/>
    <property type="match status" value="1"/>
</dbReference>
<dbReference type="InterPro" id="IPR012341">
    <property type="entry name" value="6hp_glycosidase-like_sf"/>
</dbReference>
<dbReference type="PANTHER" id="PTHR34987">
    <property type="entry name" value="C, PUTATIVE (AFU_ORTHOLOGUE AFUA_3G02880)-RELATED"/>
    <property type="match status" value="1"/>
</dbReference>
<organism evidence="1 2">
    <name type="scientific">Bionectria ochroleuca</name>
    <name type="common">Gliocladium roseum</name>
    <dbReference type="NCBI Taxonomy" id="29856"/>
    <lineage>
        <taxon>Eukaryota</taxon>
        <taxon>Fungi</taxon>
        <taxon>Dikarya</taxon>
        <taxon>Ascomycota</taxon>
        <taxon>Pezizomycotina</taxon>
        <taxon>Sordariomycetes</taxon>
        <taxon>Hypocreomycetidae</taxon>
        <taxon>Hypocreales</taxon>
        <taxon>Bionectriaceae</taxon>
        <taxon>Clonostachys</taxon>
    </lineage>
</organism>
<comment type="caution">
    <text evidence="1">The sequence shown here is derived from an EMBL/GenBank/DDBJ whole genome shotgun (WGS) entry which is preliminary data.</text>
</comment>
<evidence type="ECO:0000313" key="2">
    <source>
        <dbReference type="Proteomes" id="UP000766486"/>
    </source>
</evidence>
<name>A0ABY6U3X7_BIOOC</name>
<proteinExistence type="predicted"/>
<protein>
    <submittedName>
        <fullName evidence="1">Uncharacterized protein</fullName>
    </submittedName>
</protein>
<accession>A0ABY6U3X7</accession>
<evidence type="ECO:0000313" key="1">
    <source>
        <dbReference type="EMBL" id="VUC25770.1"/>
    </source>
</evidence>
<dbReference type="EMBL" id="CABFNS010000739">
    <property type="protein sequence ID" value="VUC25770.1"/>
    <property type="molecule type" value="Genomic_DNA"/>
</dbReference>
<dbReference type="Proteomes" id="UP000766486">
    <property type="component" value="Unassembled WGS sequence"/>
</dbReference>
<keyword evidence="2" id="KW-1185">Reference proteome</keyword>
<dbReference type="Gene3D" id="1.50.10.10">
    <property type="match status" value="1"/>
</dbReference>
<sequence length="118" mass="13292">MTDDQAAKCEKNAAKLRLAIMDLLWDNVKRAFTNSLGKMTLYPQDENVIALACRVVKPDNLEAKQVLDYLASNWGERGSEVPELPSNISLFMPVVELKAHFCERRPDHTQSLYTLSPG</sequence>
<reference evidence="1 2" key="1">
    <citation type="submission" date="2019-06" db="EMBL/GenBank/DDBJ databases">
        <authorList>
            <person name="Broberg M."/>
        </authorList>
    </citation>
    <scope>NUCLEOTIDE SEQUENCE [LARGE SCALE GENOMIC DNA]</scope>
</reference>